<gene>
    <name evidence="2" type="ORF">F1609_14065</name>
</gene>
<evidence type="ECO:0000313" key="3">
    <source>
        <dbReference type="Proteomes" id="UP000819052"/>
    </source>
</evidence>
<name>A0ABX0M4T3_9BURK</name>
<comment type="caution">
    <text evidence="2">The sequence shown here is derived from an EMBL/GenBank/DDBJ whole genome shotgun (WGS) entry which is preliminary data.</text>
</comment>
<feature type="domain" description="DUF6916" evidence="1">
    <location>
        <begin position="4"/>
        <end position="103"/>
    </location>
</feature>
<accession>A0ABX0M4T3</accession>
<evidence type="ECO:0000313" key="2">
    <source>
        <dbReference type="EMBL" id="NHZ41274.1"/>
    </source>
</evidence>
<protein>
    <recommendedName>
        <fullName evidence="1">DUF6916 domain-containing protein</fullName>
    </recommendedName>
</protein>
<keyword evidence="3" id="KW-1185">Reference proteome</keyword>
<reference evidence="2 3" key="1">
    <citation type="submission" date="2019-09" db="EMBL/GenBank/DDBJ databases">
        <title>Taxonomy of Antarctic Massilia spp.: description of Massilia rubra sp. nov., Massilia aquatica sp. nov., Massilia mucilaginosa sp. nov., Massilia frigida sp. nov. isolated from streams, lakes and regoliths.</title>
        <authorList>
            <person name="Holochova P."/>
            <person name="Sedlacek I."/>
            <person name="Kralova S."/>
            <person name="Maslanova I."/>
            <person name="Busse H.-J."/>
            <person name="Stankova E."/>
            <person name="Vrbovska V."/>
            <person name="Kovarovic V."/>
            <person name="Bartak M."/>
            <person name="Svec P."/>
            <person name="Pantucek R."/>
        </authorList>
    </citation>
    <scope>NUCLEOTIDE SEQUENCE [LARGE SCALE GENOMIC DNA]</scope>
    <source>
        <strain evidence="2 3">CCM 8693</strain>
    </source>
</reference>
<dbReference type="RefSeq" id="WP_167077064.1">
    <property type="nucleotide sequence ID" value="NZ_VVIW01000007.1"/>
</dbReference>
<sequence length="104" mass="11312">MTVSIEQFTSALDSAFIAHTAAGTIVLTLVEATELLRRGLPEQFRTPMTLIFSGPPAPVLYDDHYVLDHPELGRHQWFMSPISSLASLPGSAGPAGQRYQVVFA</sequence>
<dbReference type="Proteomes" id="UP000819052">
    <property type="component" value="Unassembled WGS sequence"/>
</dbReference>
<dbReference type="InterPro" id="IPR054209">
    <property type="entry name" value="DUF6916"/>
</dbReference>
<organism evidence="2 3">
    <name type="scientific">Massilia aquatica</name>
    <dbReference type="NCBI Taxonomy" id="2609000"/>
    <lineage>
        <taxon>Bacteria</taxon>
        <taxon>Pseudomonadati</taxon>
        <taxon>Pseudomonadota</taxon>
        <taxon>Betaproteobacteria</taxon>
        <taxon>Burkholderiales</taxon>
        <taxon>Oxalobacteraceae</taxon>
        <taxon>Telluria group</taxon>
        <taxon>Massilia</taxon>
    </lineage>
</organism>
<dbReference type="Pfam" id="PF21880">
    <property type="entry name" value="DUF6916"/>
    <property type="match status" value="1"/>
</dbReference>
<proteinExistence type="predicted"/>
<evidence type="ECO:0000259" key="1">
    <source>
        <dbReference type="Pfam" id="PF21880"/>
    </source>
</evidence>
<dbReference type="EMBL" id="VVIW01000007">
    <property type="protein sequence ID" value="NHZ41274.1"/>
    <property type="molecule type" value="Genomic_DNA"/>
</dbReference>